<dbReference type="Proteomes" id="UP000537130">
    <property type="component" value="Unassembled WGS sequence"/>
</dbReference>
<gene>
    <name evidence="2" type="ORF">FHR99_002582</name>
</gene>
<dbReference type="RefSeq" id="WP_183411100.1">
    <property type="nucleotide sequence ID" value="NZ_JACHWY010000003.1"/>
</dbReference>
<reference evidence="2 3" key="1">
    <citation type="submission" date="2020-08" db="EMBL/GenBank/DDBJ databases">
        <title>Genomic Encyclopedia of Type Strains, Phase III (KMG-III): the genomes of soil and plant-associated and newly described type strains.</title>
        <authorList>
            <person name="Whitman W."/>
        </authorList>
    </citation>
    <scope>NUCLEOTIDE SEQUENCE [LARGE SCALE GENOMIC DNA]</scope>
    <source>
        <strain evidence="2 3">CECT 8654</strain>
    </source>
</reference>
<protein>
    <submittedName>
        <fullName evidence="2">Uncharacterized protein</fullName>
    </submittedName>
</protein>
<name>A0A7W4W6C0_9GAMM</name>
<evidence type="ECO:0000256" key="1">
    <source>
        <dbReference type="SAM" id="SignalP"/>
    </source>
</evidence>
<evidence type="ECO:0000313" key="3">
    <source>
        <dbReference type="Proteomes" id="UP000537130"/>
    </source>
</evidence>
<comment type="caution">
    <text evidence="2">The sequence shown here is derived from an EMBL/GenBank/DDBJ whole genome shotgun (WGS) entry which is preliminary data.</text>
</comment>
<dbReference type="AlphaFoldDB" id="A0A7W4W6C0"/>
<organism evidence="2 3">
    <name type="scientific">Litorivivens lipolytica</name>
    <dbReference type="NCBI Taxonomy" id="1524264"/>
    <lineage>
        <taxon>Bacteria</taxon>
        <taxon>Pseudomonadati</taxon>
        <taxon>Pseudomonadota</taxon>
        <taxon>Gammaproteobacteria</taxon>
        <taxon>Litorivivens</taxon>
    </lineage>
</organism>
<evidence type="ECO:0000313" key="2">
    <source>
        <dbReference type="EMBL" id="MBB3048308.1"/>
    </source>
</evidence>
<accession>A0A7W4W6C0</accession>
<feature type="chain" id="PRO_5031548455" evidence="1">
    <location>
        <begin position="25"/>
        <end position="185"/>
    </location>
</feature>
<sequence length="185" mass="19462">MLKSHCARAVLAVLTLSVCPLASASEVNEFQDFLPRVEWLPAPHHPAARIELASTDDLSPMLNSMLALYSQLLTLSGGGSSGIELTRLQARIGNDVGKTTDLIDINDVLAADLTRVELVAISADQLQSLGVSAADVQKLPALSPLTDQVKNAMMELPQGLTSIQGPVALAVWGQGGLASMVIRAN</sequence>
<keyword evidence="1" id="KW-0732">Signal</keyword>
<proteinExistence type="predicted"/>
<feature type="signal peptide" evidence="1">
    <location>
        <begin position="1"/>
        <end position="24"/>
    </location>
</feature>
<keyword evidence="3" id="KW-1185">Reference proteome</keyword>
<dbReference type="EMBL" id="JACHWY010000003">
    <property type="protein sequence ID" value="MBB3048308.1"/>
    <property type="molecule type" value="Genomic_DNA"/>
</dbReference>